<dbReference type="Proteomes" id="UP001276840">
    <property type="component" value="Unassembled WGS sequence"/>
</dbReference>
<dbReference type="Gene3D" id="1.10.3720.10">
    <property type="entry name" value="MetI-like"/>
    <property type="match status" value="1"/>
</dbReference>
<accession>A0ABU4ZHR5</accession>
<reference evidence="10 11" key="1">
    <citation type="submission" date="2023-08" db="EMBL/GenBank/DDBJ databases">
        <title>Implementing the SeqCode for naming new Mesorhizobium species isolated from Vachellia karroo root nodules.</title>
        <authorList>
            <person name="Van Lill M."/>
        </authorList>
    </citation>
    <scope>NUCLEOTIDE SEQUENCE [LARGE SCALE GENOMIC DNA]</scope>
    <source>
        <strain evidence="10 11">MSK 1335</strain>
    </source>
</reference>
<feature type="transmembrane region" description="Helical" evidence="8">
    <location>
        <begin position="209"/>
        <end position="230"/>
    </location>
</feature>
<keyword evidence="7 8" id="KW-0472">Membrane</keyword>
<protein>
    <submittedName>
        <fullName evidence="10">ABC transporter permease</fullName>
    </submittedName>
</protein>
<gene>
    <name evidence="10" type="ORF">RFM68_03550</name>
</gene>
<dbReference type="SUPFAM" id="SSF161098">
    <property type="entry name" value="MetI-like"/>
    <property type="match status" value="1"/>
</dbReference>
<feature type="transmembrane region" description="Helical" evidence="8">
    <location>
        <begin position="21"/>
        <end position="41"/>
    </location>
</feature>
<evidence type="ECO:0000256" key="2">
    <source>
        <dbReference type="ARBA" id="ARBA00007069"/>
    </source>
</evidence>
<feature type="transmembrane region" description="Helical" evidence="8">
    <location>
        <begin position="66"/>
        <end position="86"/>
    </location>
</feature>
<comment type="caution">
    <text evidence="10">The sequence shown here is derived from an EMBL/GenBank/DDBJ whole genome shotgun (WGS) entry which is preliminary data.</text>
</comment>
<dbReference type="PROSITE" id="PS50928">
    <property type="entry name" value="ABC_TM1"/>
    <property type="match status" value="1"/>
</dbReference>
<dbReference type="Pfam" id="PF00528">
    <property type="entry name" value="BPD_transp_1"/>
    <property type="match status" value="1"/>
</dbReference>
<proteinExistence type="inferred from homology"/>
<evidence type="ECO:0000256" key="3">
    <source>
        <dbReference type="ARBA" id="ARBA00022448"/>
    </source>
</evidence>
<evidence type="ECO:0000259" key="9">
    <source>
        <dbReference type="PROSITE" id="PS50928"/>
    </source>
</evidence>
<keyword evidence="3 8" id="KW-0813">Transport</keyword>
<dbReference type="InterPro" id="IPR000515">
    <property type="entry name" value="MetI-like"/>
</dbReference>
<keyword evidence="6 8" id="KW-1133">Transmembrane helix</keyword>
<keyword evidence="11" id="KW-1185">Reference proteome</keyword>
<keyword evidence="4" id="KW-1003">Cell membrane</keyword>
<comment type="subcellular location">
    <subcellularLocation>
        <location evidence="1 8">Cell membrane</location>
        <topology evidence="1 8">Multi-pass membrane protein</topology>
    </subcellularLocation>
</comment>
<evidence type="ECO:0000313" key="11">
    <source>
        <dbReference type="Proteomes" id="UP001276840"/>
    </source>
</evidence>
<evidence type="ECO:0000256" key="5">
    <source>
        <dbReference type="ARBA" id="ARBA00022692"/>
    </source>
</evidence>
<evidence type="ECO:0000313" key="10">
    <source>
        <dbReference type="EMBL" id="MDX8523571.1"/>
    </source>
</evidence>
<dbReference type="RefSeq" id="WP_320231274.1">
    <property type="nucleotide sequence ID" value="NZ_JAVIJF010000002.1"/>
</dbReference>
<evidence type="ECO:0000256" key="1">
    <source>
        <dbReference type="ARBA" id="ARBA00004651"/>
    </source>
</evidence>
<dbReference type="EMBL" id="JAVIJF010000002">
    <property type="protein sequence ID" value="MDX8523571.1"/>
    <property type="molecule type" value="Genomic_DNA"/>
</dbReference>
<feature type="transmembrane region" description="Helical" evidence="8">
    <location>
        <begin position="250"/>
        <end position="272"/>
    </location>
</feature>
<name>A0ABU4ZHR5_9HYPH</name>
<dbReference type="PANTHER" id="PTHR42929:SF5">
    <property type="entry name" value="ABC TRANSPORTER PERMEASE PROTEIN"/>
    <property type="match status" value="1"/>
</dbReference>
<evidence type="ECO:0000256" key="7">
    <source>
        <dbReference type="ARBA" id="ARBA00023136"/>
    </source>
</evidence>
<dbReference type="InterPro" id="IPR035906">
    <property type="entry name" value="MetI-like_sf"/>
</dbReference>
<comment type="similarity">
    <text evidence="2">Belongs to the binding-protein-dependent transport system permease family. CysTW subfamily.</text>
</comment>
<dbReference type="CDD" id="cd06261">
    <property type="entry name" value="TM_PBP2"/>
    <property type="match status" value="1"/>
</dbReference>
<evidence type="ECO:0000256" key="6">
    <source>
        <dbReference type="ARBA" id="ARBA00022989"/>
    </source>
</evidence>
<evidence type="ECO:0000256" key="8">
    <source>
        <dbReference type="RuleBase" id="RU363032"/>
    </source>
</evidence>
<organism evidence="10 11">
    <name type="scientific">Mesorhizobium montanum</name>
    <dbReference type="NCBI Taxonomy" id="3072323"/>
    <lineage>
        <taxon>Bacteria</taxon>
        <taxon>Pseudomonadati</taxon>
        <taxon>Pseudomonadota</taxon>
        <taxon>Alphaproteobacteria</taxon>
        <taxon>Hyphomicrobiales</taxon>
        <taxon>Phyllobacteriaceae</taxon>
        <taxon>Mesorhizobium</taxon>
    </lineage>
</organism>
<dbReference type="PANTHER" id="PTHR42929">
    <property type="entry name" value="INNER MEMBRANE ABC TRANSPORTER PERMEASE PROTEIN YDCU-RELATED-RELATED"/>
    <property type="match status" value="1"/>
</dbReference>
<feature type="transmembrane region" description="Helical" evidence="8">
    <location>
        <begin position="148"/>
        <end position="169"/>
    </location>
</feature>
<keyword evidence="5 8" id="KW-0812">Transmembrane</keyword>
<feature type="domain" description="ABC transmembrane type-1" evidence="9">
    <location>
        <begin position="67"/>
        <end position="273"/>
    </location>
</feature>
<sequence length="286" mass="30204">MSVEAQQGIATPRIPAGLGGLLPALILIGLFFVVPVLALLLRSVTDPVPGLQNYAALLGDGTYARVFFNTFLVAFVVTIVTVLVAFPVAWMLAIMPPALASILFGIIILSMWTNLLTRTYAWMVLLQRTGVINRGLMAAGIIDQPLPLINNLTGVAIGMVYIMLPFMILPLVGTLRAIDPMTLRAAALCGASPLAAFRRILLPLSLPGIAAGGLMVFVMSLGYFVTPALLGGTSNMMLAEMIAQMIQSLLNWGLGSAAAFILLVVTMALYALQLRLVGSKRAPGGA</sequence>
<evidence type="ECO:0000256" key="4">
    <source>
        <dbReference type="ARBA" id="ARBA00022475"/>
    </source>
</evidence>